<reference evidence="1" key="1">
    <citation type="submission" date="2021-06" db="EMBL/GenBank/DDBJ databases">
        <authorList>
            <person name="Kallberg Y."/>
            <person name="Tangrot J."/>
            <person name="Rosling A."/>
        </authorList>
    </citation>
    <scope>NUCLEOTIDE SEQUENCE</scope>
    <source>
        <strain evidence="1">MA461A</strain>
    </source>
</reference>
<proteinExistence type="predicted"/>
<evidence type="ECO:0000313" key="1">
    <source>
        <dbReference type="EMBL" id="CAG8719833.1"/>
    </source>
</evidence>
<dbReference type="Proteomes" id="UP000789920">
    <property type="component" value="Unassembled WGS sequence"/>
</dbReference>
<gene>
    <name evidence="1" type="ORF">RPERSI_LOCUS11208</name>
</gene>
<evidence type="ECO:0000313" key="2">
    <source>
        <dbReference type="Proteomes" id="UP000789920"/>
    </source>
</evidence>
<protein>
    <submittedName>
        <fullName evidence="1">18007_t:CDS:1</fullName>
    </submittedName>
</protein>
<name>A0ACA9PRC2_9GLOM</name>
<feature type="non-terminal residue" evidence="1">
    <location>
        <position position="1"/>
    </location>
</feature>
<organism evidence="1 2">
    <name type="scientific">Racocetra persica</name>
    <dbReference type="NCBI Taxonomy" id="160502"/>
    <lineage>
        <taxon>Eukaryota</taxon>
        <taxon>Fungi</taxon>
        <taxon>Fungi incertae sedis</taxon>
        <taxon>Mucoromycota</taxon>
        <taxon>Glomeromycotina</taxon>
        <taxon>Glomeromycetes</taxon>
        <taxon>Diversisporales</taxon>
        <taxon>Gigasporaceae</taxon>
        <taxon>Racocetra</taxon>
    </lineage>
</organism>
<sequence>IDGMKLGRDRTGQVKNITGQSKCITLPGGILFREGYKHFDWS</sequence>
<accession>A0ACA9PRC2</accession>
<dbReference type="EMBL" id="CAJVQC010022840">
    <property type="protein sequence ID" value="CAG8719833.1"/>
    <property type="molecule type" value="Genomic_DNA"/>
</dbReference>
<keyword evidence="2" id="KW-1185">Reference proteome</keyword>
<comment type="caution">
    <text evidence="1">The sequence shown here is derived from an EMBL/GenBank/DDBJ whole genome shotgun (WGS) entry which is preliminary data.</text>
</comment>